<dbReference type="PANTHER" id="PTHR26454">
    <property type="entry name" value="OLFACTORY RECEPTOR"/>
    <property type="match status" value="1"/>
</dbReference>
<dbReference type="SUPFAM" id="SSF81321">
    <property type="entry name" value="Family A G protein-coupled receptor-like"/>
    <property type="match status" value="1"/>
</dbReference>
<dbReference type="AlphaFoldDB" id="A0A6I9YTF0"/>
<accession>A0A6I9YTF0</accession>
<dbReference type="PROSITE" id="PS00237">
    <property type="entry name" value="G_PROTEIN_RECEP_F1_1"/>
    <property type="match status" value="1"/>
</dbReference>
<dbReference type="GO" id="GO:0004930">
    <property type="term" value="F:G protein-coupled receptor activity"/>
    <property type="evidence" value="ECO:0007669"/>
    <property type="project" value="UniProtKB-KW"/>
</dbReference>
<evidence type="ECO:0000313" key="15">
    <source>
        <dbReference type="RefSeq" id="XP_013927336.1"/>
    </source>
</evidence>
<evidence type="ECO:0000256" key="9">
    <source>
        <dbReference type="ARBA" id="ARBA00023170"/>
    </source>
</evidence>
<dbReference type="InterPro" id="IPR000725">
    <property type="entry name" value="Olfact_rcpt"/>
</dbReference>
<evidence type="ECO:0000256" key="10">
    <source>
        <dbReference type="ARBA" id="ARBA00023224"/>
    </source>
</evidence>
<evidence type="ECO:0000256" key="1">
    <source>
        <dbReference type="ARBA" id="ARBA00004651"/>
    </source>
</evidence>
<feature type="transmembrane region" description="Helical" evidence="12">
    <location>
        <begin position="200"/>
        <end position="225"/>
    </location>
</feature>
<dbReference type="GO" id="GO:0004984">
    <property type="term" value="F:olfactory receptor activity"/>
    <property type="evidence" value="ECO:0007669"/>
    <property type="project" value="InterPro"/>
</dbReference>
<keyword evidence="4 11" id="KW-0812">Transmembrane</keyword>
<dbReference type="KEGG" id="tsr:106553385"/>
<evidence type="ECO:0000256" key="11">
    <source>
        <dbReference type="RuleBase" id="RU000688"/>
    </source>
</evidence>
<dbReference type="Pfam" id="PF13853">
    <property type="entry name" value="7tm_4"/>
    <property type="match status" value="1"/>
</dbReference>
<comment type="subcellular location">
    <subcellularLocation>
        <location evidence="1 12">Cell membrane</location>
        <topology evidence="1 12">Multi-pass membrane protein</topology>
    </subcellularLocation>
</comment>
<keyword evidence="5 12" id="KW-0552">Olfaction</keyword>
<keyword evidence="3 12" id="KW-0716">Sensory transduction</keyword>
<dbReference type="RefSeq" id="XP_013927336.1">
    <property type="nucleotide sequence ID" value="XM_014071861.1"/>
</dbReference>
<organism evidence="14 15">
    <name type="scientific">Thamnophis sirtalis</name>
    <dbReference type="NCBI Taxonomy" id="35019"/>
    <lineage>
        <taxon>Eukaryota</taxon>
        <taxon>Metazoa</taxon>
        <taxon>Chordata</taxon>
        <taxon>Craniata</taxon>
        <taxon>Vertebrata</taxon>
        <taxon>Euteleostomi</taxon>
        <taxon>Lepidosauria</taxon>
        <taxon>Squamata</taxon>
        <taxon>Bifurcata</taxon>
        <taxon>Unidentata</taxon>
        <taxon>Episquamata</taxon>
        <taxon>Toxicofera</taxon>
        <taxon>Serpentes</taxon>
        <taxon>Colubroidea</taxon>
        <taxon>Colubridae</taxon>
        <taxon>Natricinae</taxon>
        <taxon>Thamnophis</taxon>
    </lineage>
</organism>
<keyword evidence="2 12" id="KW-1003">Cell membrane</keyword>
<keyword evidence="7 11" id="KW-0297">G-protein coupled receptor</keyword>
<keyword evidence="8 12" id="KW-0472">Membrane</keyword>
<sequence length="318" mass="35674">MHPINQTVVTEFILQGFPASAELQKSLFVPILFIYFLTIVGNILIIVIVVHDPHLHNPMYFFLGNFSVLEVFYVTTLSPQMLAHFLAEEKSICFHCCISQAFFHFFLGATEFCLLASMSFDRYIAICKPLHYSVIMSYRLCLQLALGSWLGGLFTVVVQTVLLCQLPFCGPNRINHFYCDVTPLLGLVCANTYLLDQMVLVGSVLLLFSTFLLTAISYGFIIFTIMHISSSSGRQKAFSTCVAHLTVVSIQYGTVMFMYVKPNSNSSLEINKTVSVLNTIVTPLLNPFIYTLRNKDVKEALKKMACTKGKNASLHVIK</sequence>
<evidence type="ECO:0000256" key="12">
    <source>
        <dbReference type="RuleBase" id="RU363047"/>
    </source>
</evidence>
<feature type="transmembrane region" description="Helical" evidence="12">
    <location>
        <begin position="27"/>
        <end position="50"/>
    </location>
</feature>
<keyword evidence="14" id="KW-1185">Reference proteome</keyword>
<dbReference type="PANTHER" id="PTHR26454:SF30">
    <property type="entry name" value="OLFACTORY RECEPTOR 6X1"/>
    <property type="match status" value="1"/>
</dbReference>
<dbReference type="Gene3D" id="1.20.1070.10">
    <property type="entry name" value="Rhodopsin 7-helix transmembrane proteins"/>
    <property type="match status" value="1"/>
</dbReference>
<dbReference type="PRINTS" id="PR00237">
    <property type="entry name" value="GPCRRHODOPSN"/>
</dbReference>
<feature type="transmembrane region" description="Helical" evidence="12">
    <location>
        <begin position="237"/>
        <end position="260"/>
    </location>
</feature>
<dbReference type="InterPro" id="IPR047132">
    <property type="entry name" value="Olfact_rcpt_6C-like"/>
</dbReference>
<dbReference type="FunFam" id="1.20.1070.10:FF:000001">
    <property type="entry name" value="Olfactory receptor"/>
    <property type="match status" value="1"/>
</dbReference>
<dbReference type="InterPro" id="IPR017452">
    <property type="entry name" value="GPCR_Rhodpsn_7TM"/>
</dbReference>
<evidence type="ECO:0000256" key="7">
    <source>
        <dbReference type="ARBA" id="ARBA00023040"/>
    </source>
</evidence>
<evidence type="ECO:0000256" key="2">
    <source>
        <dbReference type="ARBA" id="ARBA00022475"/>
    </source>
</evidence>
<feature type="transmembrane region" description="Helical" evidence="12">
    <location>
        <begin position="102"/>
        <end position="120"/>
    </location>
</feature>
<keyword evidence="10 11" id="KW-0807">Transducer</keyword>
<gene>
    <name evidence="15" type="primary">LOC106553385</name>
</gene>
<dbReference type="InterPro" id="IPR000276">
    <property type="entry name" value="GPCR_Rhodpsn"/>
</dbReference>
<reference evidence="15" key="1">
    <citation type="submission" date="2025-08" db="UniProtKB">
        <authorList>
            <consortium name="RefSeq"/>
        </authorList>
    </citation>
    <scope>IDENTIFICATION</scope>
    <source>
        <tissue evidence="15">Skeletal muscle</tissue>
    </source>
</reference>
<evidence type="ECO:0000259" key="13">
    <source>
        <dbReference type="PROSITE" id="PS50262"/>
    </source>
</evidence>
<keyword evidence="9 11" id="KW-0675">Receptor</keyword>
<name>A0A6I9YTF0_9SAUR</name>
<dbReference type="GO" id="GO:0005886">
    <property type="term" value="C:plasma membrane"/>
    <property type="evidence" value="ECO:0007669"/>
    <property type="project" value="UniProtKB-SubCell"/>
</dbReference>
<feature type="transmembrane region" description="Helical" evidence="12">
    <location>
        <begin position="272"/>
        <end position="292"/>
    </location>
</feature>
<evidence type="ECO:0000256" key="6">
    <source>
        <dbReference type="ARBA" id="ARBA00022989"/>
    </source>
</evidence>
<protein>
    <recommendedName>
        <fullName evidence="12">Olfactory receptor</fullName>
    </recommendedName>
</protein>
<feature type="transmembrane region" description="Helical" evidence="12">
    <location>
        <begin position="62"/>
        <end position="82"/>
    </location>
</feature>
<proteinExistence type="inferred from homology"/>
<evidence type="ECO:0000256" key="4">
    <source>
        <dbReference type="ARBA" id="ARBA00022692"/>
    </source>
</evidence>
<dbReference type="PRINTS" id="PR00245">
    <property type="entry name" value="OLFACTORYR"/>
</dbReference>
<dbReference type="GeneID" id="106553385"/>
<evidence type="ECO:0000313" key="14">
    <source>
        <dbReference type="Proteomes" id="UP000504617"/>
    </source>
</evidence>
<dbReference type="Proteomes" id="UP000504617">
    <property type="component" value="Unplaced"/>
</dbReference>
<feature type="domain" description="G-protein coupled receptors family 1 profile" evidence="13">
    <location>
        <begin position="41"/>
        <end position="290"/>
    </location>
</feature>
<comment type="similarity">
    <text evidence="11">Belongs to the G-protein coupled receptor 1 family.</text>
</comment>
<evidence type="ECO:0000256" key="5">
    <source>
        <dbReference type="ARBA" id="ARBA00022725"/>
    </source>
</evidence>
<dbReference type="CDD" id="cd15912">
    <property type="entry name" value="7tmA_OR6C-like"/>
    <property type="match status" value="1"/>
</dbReference>
<evidence type="ECO:0000256" key="3">
    <source>
        <dbReference type="ARBA" id="ARBA00022606"/>
    </source>
</evidence>
<dbReference type="OrthoDB" id="5967130at2759"/>
<keyword evidence="6 12" id="KW-1133">Transmembrane helix</keyword>
<evidence type="ECO:0000256" key="8">
    <source>
        <dbReference type="ARBA" id="ARBA00023136"/>
    </source>
</evidence>
<dbReference type="PROSITE" id="PS50262">
    <property type="entry name" value="G_PROTEIN_RECEP_F1_2"/>
    <property type="match status" value="1"/>
</dbReference>
<feature type="transmembrane region" description="Helical" evidence="12">
    <location>
        <begin position="140"/>
        <end position="162"/>
    </location>
</feature>